<dbReference type="STRING" id="262543.Exig_1945"/>
<dbReference type="EMBL" id="CP001022">
    <property type="protein sequence ID" value="ACB61397.1"/>
    <property type="molecule type" value="Genomic_DNA"/>
</dbReference>
<feature type="binding site" evidence="6">
    <location>
        <begin position="317"/>
        <end position="318"/>
    </location>
    <ligand>
        <name>substrate</name>
    </ligand>
</feature>
<reference evidence="8 9" key="2">
    <citation type="journal article" date="2008" name="BMC Genomics">
        <title>Architecture of thermal adaptation in an Exiguobacterium sibiricum strain isolated from 3 million year old permafrost: a genome and transcriptome approach.</title>
        <authorList>
            <person name="Rodrigues D.F."/>
            <person name="Ivanova N."/>
            <person name="He Z."/>
            <person name="Huebner M."/>
            <person name="Zhou J."/>
            <person name="Tiedje J.M."/>
        </authorList>
    </citation>
    <scope>NUCLEOTIDE SEQUENCE [LARGE SCALE GENOMIC DNA]</scope>
    <source>
        <strain evidence="9">DSM 17290 / CIP 109462 / JCM 13490 / 255-15</strain>
    </source>
</reference>
<reference evidence="9" key="3">
    <citation type="submission" date="2008-04" db="EMBL/GenBank/DDBJ databases">
        <title>Complete sequence of chromosome of Exiguobacterium sibiricum 255-15.</title>
        <authorList>
            <consortium name="US DOE Joint Genome Institute"/>
            <person name="Copeland A."/>
            <person name="Lucas S."/>
            <person name="Lapidus A."/>
            <person name="Glavina del Rio T."/>
            <person name="Dalin E."/>
            <person name="Tice H."/>
            <person name="Bruce D."/>
            <person name="Goodwin L."/>
            <person name="Pitluck S."/>
            <person name="Kiss H."/>
            <person name="Chertkov O."/>
            <person name="Monk C."/>
            <person name="Brettin T."/>
            <person name="Detter J.C."/>
            <person name="Han C."/>
            <person name="Kuske C.R."/>
            <person name="Schmutz J."/>
            <person name="Larimer F."/>
            <person name="Land M."/>
            <person name="Hauser L."/>
            <person name="Kyrpides N."/>
            <person name="Mikhailova N."/>
            <person name="Vishnivetskaya T."/>
            <person name="Rodrigues D.F."/>
            <person name="Gilichinsky D."/>
            <person name="Tiedje J."/>
            <person name="Richardson P."/>
        </authorList>
    </citation>
    <scope>NUCLEOTIDE SEQUENCE [LARGE SCALE GENOMIC DNA]</scope>
    <source>
        <strain evidence="9">DSM 17290 / CIP 109462 / JCM 13490 / 255-15</strain>
    </source>
</reference>
<comment type="function">
    <text evidence="1 6">Catalyzes the reversible cyclization of carbamoyl aspartate to dihydroorotate.</text>
</comment>
<dbReference type="SMR" id="B1YIS1"/>
<dbReference type="Gene3D" id="3.20.20.140">
    <property type="entry name" value="Metal-dependent hydrolases"/>
    <property type="match status" value="1"/>
</dbReference>
<keyword evidence="6" id="KW-0862">Zinc</keyword>
<feature type="binding site" evidence="6">
    <location>
        <position position="147"/>
    </location>
    <ligand>
        <name>Zn(2+)</name>
        <dbReference type="ChEBI" id="CHEBI:29105"/>
        <label>1</label>
    </ligand>
</feature>
<organism evidence="8 9">
    <name type="scientific">Exiguobacterium sibiricum (strain DSM 17290 / CCUG 55495 / CIP 109462 / JCM 13490 / 255-15)</name>
    <dbReference type="NCBI Taxonomy" id="262543"/>
    <lineage>
        <taxon>Bacteria</taxon>
        <taxon>Bacillati</taxon>
        <taxon>Bacillota</taxon>
        <taxon>Bacilli</taxon>
        <taxon>Bacillales</taxon>
        <taxon>Bacillales Family XII. Incertae Sedis</taxon>
        <taxon>Exiguobacterium</taxon>
    </lineage>
</organism>
<dbReference type="InterPro" id="IPR011059">
    <property type="entry name" value="Metal-dep_hydrolase_composite"/>
</dbReference>
<evidence type="ECO:0000313" key="9">
    <source>
        <dbReference type="Proteomes" id="UP000001681"/>
    </source>
</evidence>
<dbReference type="OrthoDB" id="9765462at2"/>
<dbReference type="PROSITE" id="PS00482">
    <property type="entry name" value="DIHYDROOROTASE_1"/>
    <property type="match status" value="1"/>
</dbReference>
<keyword evidence="5 6" id="KW-0665">Pyrimidine biosynthesis</keyword>
<comment type="similarity">
    <text evidence="2 6">Belongs to the metallo-dependent hydrolases superfamily. DHOase family. Class I DHOase subfamily.</text>
</comment>
<dbReference type="EC" id="3.5.2.3" evidence="6"/>
<proteinExistence type="inferred from homology"/>
<sequence length="423" mass="45712">MAIRIDHATWYKNGQLQKSSIRMEDGIFTDLDATPLETDQVIDATGYTVAPGFVDVHVHLREPGGEHKETIATGTAAAAAGGFTTICPMPNTRPVPDDRETLDALFKKIEETASVRVFPYAAISKNQLGQELVAFEQLTDAFAFTDDGVGVQSAAVMREAMTRAAAVHKSIIAHCEDDSLKAGCVHEGAYSAREGLQGIPSLAESIHIARDVLIAEATGCHYHVCHVSTKESVRVIRDAKRAGIRVTAEVTPHHLVLTEDDIIGRDPNFKMNPPLRSEADRQALLAGLQDGTIDCIATDHAPHAAEEKAIGIERAPFGITGFETAFPLLYTKLVEPGIFTLNQLFDWMSRNPADLFDLPFGRIEVGAPADLVLLDLETVRAVQPDQFLSKGKNTPFAGASLTGYPVLTLVGGEIVFKGEKAHV</sequence>
<feature type="binding site" evidence="6">
    <location>
        <position position="226"/>
    </location>
    <ligand>
        <name>Zn(2+)</name>
        <dbReference type="ChEBI" id="CHEBI:29105"/>
        <label>2</label>
    </ligand>
</feature>
<dbReference type="RefSeq" id="WP_012370815.1">
    <property type="nucleotide sequence ID" value="NC_010556.1"/>
</dbReference>
<dbReference type="NCBIfam" id="TIGR00857">
    <property type="entry name" value="pyrC_multi"/>
    <property type="match status" value="1"/>
</dbReference>
<comment type="cofactor">
    <cofactor evidence="6">
        <name>Zn(2+)</name>
        <dbReference type="ChEBI" id="CHEBI:29105"/>
    </cofactor>
    <text evidence="6">Binds 2 Zn(2+) ions per subunit.</text>
</comment>
<dbReference type="InterPro" id="IPR032466">
    <property type="entry name" value="Metal_Hydrolase"/>
</dbReference>
<evidence type="ECO:0000256" key="1">
    <source>
        <dbReference type="ARBA" id="ARBA00002368"/>
    </source>
</evidence>
<evidence type="ECO:0000256" key="6">
    <source>
        <dbReference type="HAMAP-Rule" id="MF_00220"/>
    </source>
</evidence>
<dbReference type="UniPathway" id="UPA00070">
    <property type="reaction ID" value="UER00117"/>
</dbReference>
<dbReference type="KEGG" id="esi:Exig_1945"/>
<gene>
    <name evidence="6" type="primary">pyrC</name>
    <name evidence="8" type="ordered locus">Exig_1945</name>
</gene>
<comment type="pathway">
    <text evidence="6">Pyrimidine metabolism; UMP biosynthesis via de novo pathway; (S)-dihydroorotate from bicarbonate: step 3/3.</text>
</comment>
<dbReference type="PROSITE" id="PS00483">
    <property type="entry name" value="DIHYDROOROTASE_2"/>
    <property type="match status" value="1"/>
</dbReference>
<keyword evidence="9" id="KW-1185">Reference proteome</keyword>
<feature type="binding site" evidence="6">
    <location>
        <position position="299"/>
    </location>
    <ligand>
        <name>Zn(2+)</name>
        <dbReference type="ChEBI" id="CHEBI:29105"/>
        <label>1</label>
    </ligand>
</feature>
<evidence type="ECO:0000313" key="8">
    <source>
        <dbReference type="EMBL" id="ACB61397.1"/>
    </source>
</evidence>
<dbReference type="InterPro" id="IPR050138">
    <property type="entry name" value="DHOase/Allantoinase_Hydrolase"/>
</dbReference>
<dbReference type="GO" id="GO:0006145">
    <property type="term" value="P:purine nucleobase catabolic process"/>
    <property type="evidence" value="ECO:0007669"/>
    <property type="project" value="TreeGrafter"/>
</dbReference>
<accession>B1YIS1</accession>
<feature type="binding site" evidence="6">
    <location>
        <position position="272"/>
    </location>
    <ligand>
        <name>substrate</name>
    </ligand>
</feature>
<protein>
    <recommendedName>
        <fullName evidence="6">Dihydroorotase</fullName>
        <shortName evidence="6">DHOase</shortName>
        <ecNumber evidence="6">3.5.2.3</ecNumber>
    </recommendedName>
</protein>
<feature type="binding site" evidence="6">
    <location>
        <position position="59"/>
    </location>
    <ligand>
        <name>Zn(2+)</name>
        <dbReference type="ChEBI" id="CHEBI:29105"/>
        <label>1</label>
    </ligand>
</feature>
<dbReference type="AlphaFoldDB" id="B1YIS1"/>
<dbReference type="SUPFAM" id="SSF51556">
    <property type="entry name" value="Metallo-dependent hydrolases"/>
    <property type="match status" value="1"/>
</dbReference>
<dbReference type="PANTHER" id="PTHR43668:SF2">
    <property type="entry name" value="ALLANTOINASE"/>
    <property type="match status" value="1"/>
</dbReference>
<feature type="active site" evidence="6">
    <location>
        <position position="299"/>
    </location>
</feature>
<keyword evidence="3 6" id="KW-0479">Metal-binding</keyword>
<dbReference type="GO" id="GO:0004151">
    <property type="term" value="F:dihydroorotase activity"/>
    <property type="evidence" value="ECO:0007669"/>
    <property type="project" value="UniProtKB-UniRule"/>
</dbReference>
<feature type="binding site" evidence="6">
    <location>
        <position position="91"/>
    </location>
    <ligand>
        <name>substrate</name>
    </ligand>
</feature>
<dbReference type="Pfam" id="PF12890">
    <property type="entry name" value="DHOase"/>
    <property type="match status" value="1"/>
</dbReference>
<feature type="binding site" evidence="6">
    <location>
        <position position="147"/>
    </location>
    <ligand>
        <name>Zn(2+)</name>
        <dbReference type="ChEBI" id="CHEBI:29105"/>
        <label>2</label>
    </ligand>
</feature>
<feature type="binding site" evidence="6">
    <location>
        <position position="303"/>
    </location>
    <ligand>
        <name>substrate</name>
    </ligand>
</feature>
<feature type="binding site" evidence="6">
    <location>
        <begin position="59"/>
        <end position="61"/>
    </location>
    <ligand>
        <name>substrate</name>
    </ligand>
</feature>
<dbReference type="PANTHER" id="PTHR43668">
    <property type="entry name" value="ALLANTOINASE"/>
    <property type="match status" value="1"/>
</dbReference>
<dbReference type="InterPro" id="IPR024403">
    <property type="entry name" value="DHOase_cat"/>
</dbReference>
<dbReference type="SUPFAM" id="SSF51338">
    <property type="entry name" value="Composite domain of metallo-dependent hydrolases"/>
    <property type="match status" value="1"/>
</dbReference>
<dbReference type="GO" id="GO:0044205">
    <property type="term" value="P:'de novo' UMP biosynthetic process"/>
    <property type="evidence" value="ECO:0007669"/>
    <property type="project" value="UniProtKB-UniRule"/>
</dbReference>
<dbReference type="InterPro" id="IPR004722">
    <property type="entry name" value="DHOase"/>
</dbReference>
<evidence type="ECO:0000259" key="7">
    <source>
        <dbReference type="Pfam" id="PF12890"/>
    </source>
</evidence>
<evidence type="ECO:0000256" key="4">
    <source>
        <dbReference type="ARBA" id="ARBA00022801"/>
    </source>
</evidence>
<dbReference type="Gene3D" id="2.30.40.10">
    <property type="entry name" value="Urease, subunit C, domain 1"/>
    <property type="match status" value="1"/>
</dbReference>
<dbReference type="GO" id="GO:0005737">
    <property type="term" value="C:cytoplasm"/>
    <property type="evidence" value="ECO:0007669"/>
    <property type="project" value="TreeGrafter"/>
</dbReference>
<dbReference type="HOGENOM" id="CLU_015572_1_0_9"/>
<dbReference type="HAMAP" id="MF_00220_B">
    <property type="entry name" value="PyrC_classI_B"/>
    <property type="match status" value="1"/>
</dbReference>
<dbReference type="eggNOG" id="COG0044">
    <property type="taxonomic scope" value="Bacteria"/>
</dbReference>
<comment type="catalytic activity">
    <reaction evidence="6">
        <text>(S)-dihydroorotate + H2O = N-carbamoyl-L-aspartate + H(+)</text>
        <dbReference type="Rhea" id="RHEA:24296"/>
        <dbReference type="ChEBI" id="CHEBI:15377"/>
        <dbReference type="ChEBI" id="CHEBI:15378"/>
        <dbReference type="ChEBI" id="CHEBI:30864"/>
        <dbReference type="ChEBI" id="CHEBI:32814"/>
        <dbReference type="EC" id="3.5.2.3"/>
    </reaction>
</comment>
<feature type="binding site" evidence="6">
    <location>
        <position position="57"/>
    </location>
    <ligand>
        <name>Zn(2+)</name>
        <dbReference type="ChEBI" id="CHEBI:29105"/>
        <label>1</label>
    </ligand>
</feature>
<evidence type="ECO:0000256" key="3">
    <source>
        <dbReference type="ARBA" id="ARBA00022723"/>
    </source>
</evidence>
<evidence type="ECO:0000256" key="2">
    <source>
        <dbReference type="ARBA" id="ARBA00010286"/>
    </source>
</evidence>
<keyword evidence="4 6" id="KW-0378">Hydrolase</keyword>
<feature type="binding site" evidence="6">
    <location>
        <position position="174"/>
    </location>
    <ligand>
        <name>Zn(2+)</name>
        <dbReference type="ChEBI" id="CHEBI:29105"/>
        <label>2</label>
    </ligand>
</feature>
<dbReference type="CDD" id="cd01317">
    <property type="entry name" value="DHOase_IIa"/>
    <property type="match status" value="1"/>
</dbReference>
<dbReference type="Proteomes" id="UP000001681">
    <property type="component" value="Chromosome"/>
</dbReference>
<dbReference type="GO" id="GO:0008270">
    <property type="term" value="F:zinc ion binding"/>
    <property type="evidence" value="ECO:0007669"/>
    <property type="project" value="UniProtKB-UniRule"/>
</dbReference>
<dbReference type="NCBIfam" id="NF006837">
    <property type="entry name" value="PRK09357.1-2"/>
    <property type="match status" value="1"/>
</dbReference>
<evidence type="ECO:0000256" key="5">
    <source>
        <dbReference type="ARBA" id="ARBA00022975"/>
    </source>
</evidence>
<feature type="domain" description="Dihydroorotase catalytic" evidence="7">
    <location>
        <begin position="49"/>
        <end position="232"/>
    </location>
</feature>
<reference evidence="8 9" key="1">
    <citation type="journal article" date="2006" name="Extremophiles">
        <title>Characterization of Exiguobacterium isolates from the Siberian permafrost. Description of Exiguobacterium sibiricum sp. nov.</title>
        <authorList>
            <person name="Rodrigues D.F."/>
            <person name="Goris J."/>
            <person name="Vishnivetskaya T."/>
            <person name="Gilichinsky D."/>
            <person name="Thomashow M.F."/>
            <person name="Tiedje J.M."/>
        </authorList>
    </citation>
    <scope>NUCLEOTIDE SEQUENCE [LARGE SCALE GENOMIC DNA]</scope>
    <source>
        <strain evidence="9">DSM 17290 / CIP 109462 / JCM 13490 / 255-15</strain>
    </source>
</reference>
<dbReference type="InterPro" id="IPR002195">
    <property type="entry name" value="Dihydroorotase_CS"/>
</dbReference>
<dbReference type="GO" id="GO:0004038">
    <property type="term" value="F:allantoinase activity"/>
    <property type="evidence" value="ECO:0007669"/>
    <property type="project" value="TreeGrafter"/>
</dbReference>
<name>B1YIS1_EXIS2</name>